<evidence type="ECO:0000313" key="3">
    <source>
        <dbReference type="Proteomes" id="UP000054721"/>
    </source>
</evidence>
<sequence length="114" mass="13626">MNKICTQKVISNCLPVSKRIQSSLGYIKIHGRHHHQSLFSNQKQTNGKFLLFRSTTDNKANFRMCQQQQQQQIDNHHHHHPRRQHRFHDFTIQQQQQQGNVSFGLSKNHQHQRN</sequence>
<feature type="region of interest" description="Disordered" evidence="1">
    <location>
        <begin position="67"/>
        <end position="114"/>
    </location>
</feature>
<protein>
    <submittedName>
        <fullName evidence="2">Uncharacterized protein</fullName>
    </submittedName>
</protein>
<gene>
    <name evidence="2" type="ORF">T02_12619</name>
</gene>
<evidence type="ECO:0000313" key="2">
    <source>
        <dbReference type="EMBL" id="KRZ52342.1"/>
    </source>
</evidence>
<name>A0A0V1KYX5_9BILA</name>
<dbReference type="EMBL" id="JYDW01000196">
    <property type="protein sequence ID" value="KRZ52342.1"/>
    <property type="molecule type" value="Genomic_DNA"/>
</dbReference>
<dbReference type="Proteomes" id="UP000054721">
    <property type="component" value="Unassembled WGS sequence"/>
</dbReference>
<feature type="compositionally biased region" description="Basic residues" evidence="1">
    <location>
        <begin position="76"/>
        <end position="86"/>
    </location>
</feature>
<accession>A0A0V1KYX5</accession>
<dbReference type="AlphaFoldDB" id="A0A0V1KYX5"/>
<keyword evidence="3" id="KW-1185">Reference proteome</keyword>
<evidence type="ECO:0000256" key="1">
    <source>
        <dbReference type="SAM" id="MobiDB-lite"/>
    </source>
</evidence>
<proteinExistence type="predicted"/>
<organism evidence="2 3">
    <name type="scientific">Trichinella nativa</name>
    <dbReference type="NCBI Taxonomy" id="6335"/>
    <lineage>
        <taxon>Eukaryota</taxon>
        <taxon>Metazoa</taxon>
        <taxon>Ecdysozoa</taxon>
        <taxon>Nematoda</taxon>
        <taxon>Enoplea</taxon>
        <taxon>Dorylaimia</taxon>
        <taxon>Trichinellida</taxon>
        <taxon>Trichinellidae</taxon>
        <taxon>Trichinella</taxon>
    </lineage>
</organism>
<reference evidence="2 3" key="1">
    <citation type="submission" date="2015-05" db="EMBL/GenBank/DDBJ databases">
        <title>Evolution of Trichinella species and genotypes.</title>
        <authorList>
            <person name="Korhonen P.K."/>
            <person name="Edoardo P."/>
            <person name="Giuseppe L.R."/>
            <person name="Gasser R.B."/>
        </authorList>
    </citation>
    <scope>NUCLEOTIDE SEQUENCE [LARGE SCALE GENOMIC DNA]</scope>
    <source>
        <strain evidence="2">ISS10</strain>
    </source>
</reference>
<comment type="caution">
    <text evidence="2">The sequence shown here is derived from an EMBL/GenBank/DDBJ whole genome shotgun (WGS) entry which is preliminary data.</text>
</comment>